<dbReference type="GO" id="GO:0032259">
    <property type="term" value="P:methylation"/>
    <property type="evidence" value="ECO:0007669"/>
    <property type="project" value="UniProtKB-KW"/>
</dbReference>
<evidence type="ECO:0000313" key="5">
    <source>
        <dbReference type="Proteomes" id="UP000231143"/>
    </source>
</evidence>
<accession>A0A2H0DXW3</accession>
<sequence length="236" mass="27229">MLDNHFWRKYFKVYDVLNHVIPYQEMLDMVVESLNIKQGDLILDAGAGTGNLAIKMHGKGAKVIAFDSSTEGLEIYKNKFDEAVFICGNLEDKLPFEDNLFDHIYSVNTLHFIASQKRENVCKEFNRVLKQGGNIALVSLSEGYRPMLIYKDHVKKHYISMGFWYTVKHLFHLVIPTIKMFYYGLKIKRHTKSENDGKLMIGDEQFELLENTGFKNIKPTNNIFANQAVINIAVKL</sequence>
<dbReference type="PANTHER" id="PTHR43861:SF1">
    <property type="entry name" value="TRANS-ACONITATE 2-METHYLTRANSFERASE"/>
    <property type="match status" value="1"/>
</dbReference>
<dbReference type="InterPro" id="IPR029063">
    <property type="entry name" value="SAM-dependent_MTases_sf"/>
</dbReference>
<keyword evidence="1" id="KW-0489">Methyltransferase</keyword>
<name>A0A2H0DXW3_9BACT</name>
<dbReference type="AlphaFoldDB" id="A0A2H0DXW3"/>
<dbReference type="InterPro" id="IPR041698">
    <property type="entry name" value="Methyltransf_25"/>
</dbReference>
<dbReference type="Proteomes" id="UP000231143">
    <property type="component" value="Unassembled WGS sequence"/>
</dbReference>
<evidence type="ECO:0000313" key="4">
    <source>
        <dbReference type="EMBL" id="PIP87003.1"/>
    </source>
</evidence>
<dbReference type="EMBL" id="PCTT01000034">
    <property type="protein sequence ID" value="PIP87003.1"/>
    <property type="molecule type" value="Genomic_DNA"/>
</dbReference>
<gene>
    <name evidence="4" type="ORF">COW81_02575</name>
</gene>
<keyword evidence="2" id="KW-0808">Transferase</keyword>
<protein>
    <recommendedName>
        <fullName evidence="3">Methyltransferase domain-containing protein</fullName>
    </recommendedName>
</protein>
<evidence type="ECO:0000259" key="3">
    <source>
        <dbReference type="Pfam" id="PF13649"/>
    </source>
</evidence>
<organism evidence="4 5">
    <name type="scientific">Candidatus Campbellbacteria bacterium CG22_combo_CG10-13_8_21_14_all_36_13</name>
    <dbReference type="NCBI Taxonomy" id="1974529"/>
    <lineage>
        <taxon>Bacteria</taxon>
        <taxon>Candidatus Campbelliibacteriota</taxon>
    </lineage>
</organism>
<feature type="domain" description="Methyltransferase" evidence="3">
    <location>
        <begin position="42"/>
        <end position="133"/>
    </location>
</feature>
<comment type="caution">
    <text evidence="4">The sequence shown here is derived from an EMBL/GenBank/DDBJ whole genome shotgun (WGS) entry which is preliminary data.</text>
</comment>
<dbReference type="GO" id="GO:0008168">
    <property type="term" value="F:methyltransferase activity"/>
    <property type="evidence" value="ECO:0007669"/>
    <property type="project" value="UniProtKB-KW"/>
</dbReference>
<evidence type="ECO:0000256" key="2">
    <source>
        <dbReference type="ARBA" id="ARBA00022679"/>
    </source>
</evidence>
<proteinExistence type="predicted"/>
<dbReference type="SUPFAM" id="SSF53335">
    <property type="entry name" value="S-adenosyl-L-methionine-dependent methyltransferases"/>
    <property type="match status" value="1"/>
</dbReference>
<dbReference type="CDD" id="cd02440">
    <property type="entry name" value="AdoMet_MTases"/>
    <property type="match status" value="1"/>
</dbReference>
<dbReference type="Pfam" id="PF13649">
    <property type="entry name" value="Methyltransf_25"/>
    <property type="match status" value="1"/>
</dbReference>
<evidence type="ECO:0000256" key="1">
    <source>
        <dbReference type="ARBA" id="ARBA00022603"/>
    </source>
</evidence>
<reference evidence="4 5" key="1">
    <citation type="submission" date="2017-09" db="EMBL/GenBank/DDBJ databases">
        <title>Depth-based differentiation of microbial function through sediment-hosted aquifers and enrichment of novel symbionts in the deep terrestrial subsurface.</title>
        <authorList>
            <person name="Probst A.J."/>
            <person name="Ladd B."/>
            <person name="Jarett J.K."/>
            <person name="Geller-Mcgrath D.E."/>
            <person name="Sieber C.M."/>
            <person name="Emerson J.B."/>
            <person name="Anantharaman K."/>
            <person name="Thomas B.C."/>
            <person name="Malmstrom R."/>
            <person name="Stieglmeier M."/>
            <person name="Klingl A."/>
            <person name="Woyke T."/>
            <person name="Ryan C.M."/>
            <person name="Banfield J.F."/>
        </authorList>
    </citation>
    <scope>NUCLEOTIDE SEQUENCE [LARGE SCALE GENOMIC DNA]</scope>
    <source>
        <strain evidence="4">CG22_combo_CG10-13_8_21_14_all_36_13</strain>
    </source>
</reference>
<dbReference type="Gene3D" id="3.40.50.150">
    <property type="entry name" value="Vaccinia Virus protein VP39"/>
    <property type="match status" value="1"/>
</dbReference>
<dbReference type="PANTHER" id="PTHR43861">
    <property type="entry name" value="TRANS-ACONITATE 2-METHYLTRANSFERASE-RELATED"/>
    <property type="match status" value="1"/>
</dbReference>